<dbReference type="EMBL" id="AVOT02004021">
    <property type="protein sequence ID" value="MBW0475200.1"/>
    <property type="molecule type" value="Genomic_DNA"/>
</dbReference>
<evidence type="ECO:0000313" key="1">
    <source>
        <dbReference type="EMBL" id="MBW0475200.1"/>
    </source>
</evidence>
<sequence>MQKTKPDRRKGYTARSSCITNVVINNRETKIHIDSGALCTCVNKNYLNKIYTNWQDKLIPIEGIKFSSASQDMHPFGILEEAMIFSHPSGSIRLKFESFVVSKSTSKHFILEDDYLEIYGIDINNHTDRYFTIGENKRQMFAFPIERR</sequence>
<comment type="caution">
    <text evidence="1">The sequence shown here is derived from an EMBL/GenBank/DDBJ whole genome shotgun (WGS) entry which is preliminary data.</text>
</comment>
<accession>A0A9Q3C2T9</accession>
<protein>
    <submittedName>
        <fullName evidence="1">Uncharacterized protein</fullName>
    </submittedName>
</protein>
<gene>
    <name evidence="1" type="ORF">O181_014915</name>
</gene>
<evidence type="ECO:0000313" key="2">
    <source>
        <dbReference type="Proteomes" id="UP000765509"/>
    </source>
</evidence>
<reference evidence="1" key="1">
    <citation type="submission" date="2021-03" db="EMBL/GenBank/DDBJ databases">
        <title>Draft genome sequence of rust myrtle Austropuccinia psidii MF-1, a brazilian biotype.</title>
        <authorList>
            <person name="Quecine M.C."/>
            <person name="Pachon D.M.R."/>
            <person name="Bonatelli M.L."/>
            <person name="Correr F.H."/>
            <person name="Franceschini L.M."/>
            <person name="Leite T.F."/>
            <person name="Margarido G.R.A."/>
            <person name="Almeida C.A."/>
            <person name="Ferrarezi J.A."/>
            <person name="Labate C.A."/>
        </authorList>
    </citation>
    <scope>NUCLEOTIDE SEQUENCE</scope>
    <source>
        <strain evidence="1">MF-1</strain>
    </source>
</reference>
<proteinExistence type="predicted"/>
<name>A0A9Q3C2T9_9BASI</name>
<dbReference type="Proteomes" id="UP000765509">
    <property type="component" value="Unassembled WGS sequence"/>
</dbReference>
<organism evidence="1 2">
    <name type="scientific">Austropuccinia psidii MF-1</name>
    <dbReference type="NCBI Taxonomy" id="1389203"/>
    <lineage>
        <taxon>Eukaryota</taxon>
        <taxon>Fungi</taxon>
        <taxon>Dikarya</taxon>
        <taxon>Basidiomycota</taxon>
        <taxon>Pucciniomycotina</taxon>
        <taxon>Pucciniomycetes</taxon>
        <taxon>Pucciniales</taxon>
        <taxon>Sphaerophragmiaceae</taxon>
        <taxon>Austropuccinia</taxon>
    </lineage>
</organism>
<keyword evidence="2" id="KW-1185">Reference proteome</keyword>
<dbReference type="AlphaFoldDB" id="A0A9Q3C2T9"/>